<keyword evidence="3" id="KW-0614">Plasmid</keyword>
<name>Q0RYL4_RHOJR</name>
<dbReference type="CDD" id="cd03441">
    <property type="entry name" value="R_hydratase_like"/>
    <property type="match status" value="1"/>
</dbReference>
<dbReference type="Gene3D" id="3.10.129.10">
    <property type="entry name" value="Hotdog Thioesterase"/>
    <property type="match status" value="1"/>
</dbReference>
<proteinExistence type="predicted"/>
<dbReference type="EMBL" id="CP000432">
    <property type="protein sequence ID" value="ABG99622.1"/>
    <property type="molecule type" value="Genomic_DNA"/>
</dbReference>
<feature type="domain" description="FAS1-like dehydratase" evidence="2">
    <location>
        <begin position="46"/>
        <end position="176"/>
    </location>
</feature>
<dbReference type="NCBIfam" id="NF040624">
    <property type="entry name" value="HadA"/>
    <property type="match status" value="1"/>
</dbReference>
<organism evidence="3 4">
    <name type="scientific">Rhodococcus jostii (strain RHA1)</name>
    <dbReference type="NCBI Taxonomy" id="101510"/>
    <lineage>
        <taxon>Bacteria</taxon>
        <taxon>Bacillati</taxon>
        <taxon>Actinomycetota</taxon>
        <taxon>Actinomycetes</taxon>
        <taxon>Mycobacteriales</taxon>
        <taxon>Nocardiaceae</taxon>
        <taxon>Rhodococcus</taxon>
    </lineage>
</organism>
<dbReference type="InterPro" id="IPR054849">
    <property type="entry name" value="UPF0336_fam"/>
</dbReference>
<evidence type="ECO:0000259" key="2">
    <source>
        <dbReference type="Pfam" id="PF13452"/>
    </source>
</evidence>
<dbReference type="HOGENOM" id="CLU_116276_0_1_11"/>
<dbReference type="Proteomes" id="UP000008710">
    <property type="component" value="Plasmid pRHL1"/>
</dbReference>
<dbReference type="AlphaFoldDB" id="Q0RYL4"/>
<geneLocation type="plasmid" evidence="3 4">
    <name>pRHL1</name>
</geneLocation>
<reference evidence="4" key="1">
    <citation type="journal article" date="2006" name="Proc. Natl. Acad. Sci. U.S.A.">
        <title>The complete genome of Rhodococcus sp. RHA1 provides insights into a catabolic powerhouse.</title>
        <authorList>
            <person name="McLeod M.P."/>
            <person name="Warren R.L."/>
            <person name="Hsiao W.W.L."/>
            <person name="Araki N."/>
            <person name="Myhre M."/>
            <person name="Fernandes C."/>
            <person name="Miyazawa D."/>
            <person name="Wong W."/>
            <person name="Lillquist A.L."/>
            <person name="Wang D."/>
            <person name="Dosanjh M."/>
            <person name="Hara H."/>
            <person name="Petrescu A."/>
            <person name="Morin R.D."/>
            <person name="Yang G."/>
            <person name="Stott J.M."/>
            <person name="Schein J.E."/>
            <person name="Shin H."/>
            <person name="Smailus D."/>
            <person name="Siddiqui A.S."/>
            <person name="Marra M.A."/>
            <person name="Jones S.J.M."/>
            <person name="Holt R."/>
            <person name="Brinkman F.S.L."/>
            <person name="Miyauchi K."/>
            <person name="Fukuda M."/>
            <person name="Davies J.E."/>
            <person name="Mohn W.W."/>
            <person name="Eltis L.D."/>
        </authorList>
    </citation>
    <scope>NUCLEOTIDE SEQUENCE [LARGE SCALE GENOMIC DNA]</scope>
    <source>
        <strain evidence="4">RHA1</strain>
    </source>
</reference>
<accession>Q0RYL4</accession>
<feature type="compositionally biased region" description="Basic residues" evidence="1">
    <location>
        <begin position="1"/>
        <end position="13"/>
    </location>
</feature>
<dbReference type="InterPro" id="IPR029069">
    <property type="entry name" value="HotDog_dom_sf"/>
</dbReference>
<evidence type="ECO:0000313" key="4">
    <source>
        <dbReference type="Proteomes" id="UP000008710"/>
    </source>
</evidence>
<evidence type="ECO:0000256" key="1">
    <source>
        <dbReference type="SAM" id="MobiDB-lite"/>
    </source>
</evidence>
<dbReference type="SUPFAM" id="SSF54637">
    <property type="entry name" value="Thioesterase/thiol ester dehydrase-isomerase"/>
    <property type="match status" value="1"/>
</dbReference>
<feature type="region of interest" description="Disordered" evidence="1">
    <location>
        <begin position="1"/>
        <end position="24"/>
    </location>
</feature>
<gene>
    <name evidence="3" type="ordered locus">RHA1_ro08578</name>
</gene>
<dbReference type="Pfam" id="PF13452">
    <property type="entry name" value="FAS1_DH_region"/>
    <property type="match status" value="1"/>
</dbReference>
<evidence type="ECO:0000313" key="3">
    <source>
        <dbReference type="EMBL" id="ABG99622.1"/>
    </source>
</evidence>
<dbReference type="KEGG" id="rha:RHA1_ro08578"/>
<protein>
    <recommendedName>
        <fullName evidence="2">FAS1-like dehydratase domain-containing protein</fullName>
    </recommendedName>
</protein>
<dbReference type="InterPro" id="IPR039569">
    <property type="entry name" value="FAS1-like_DH_region"/>
</dbReference>
<sequence>MPHASIRHARHPGMGRQRTYEPVGSPSVATILDDTRTTRAQRTAGLVGHHYRVTDFYEVGREKIREFAESLQDPHPAYRSEDAAVGLGYDGLIAPLTFGSIVAMIAQQHLFGEVLTGYDPAEILHTDQRLQFHRPIAVGDRLICDVFLDSFRHAAGNDIMVTKTIMLDQHDTPVQTMWTTLVAYSR</sequence>